<dbReference type="SUPFAM" id="SSF51161">
    <property type="entry name" value="Trimeric LpxA-like enzymes"/>
    <property type="match status" value="1"/>
</dbReference>
<dbReference type="Proteomes" id="UP000184085">
    <property type="component" value="Unassembled WGS sequence"/>
</dbReference>
<comment type="similarity">
    <text evidence="1">Belongs to the transferase hexapeptide repeat family.</text>
</comment>
<dbReference type="InterPro" id="IPR018357">
    <property type="entry name" value="Hexapep_transf_CS"/>
</dbReference>
<dbReference type="EMBL" id="FMJB01000062">
    <property type="protein sequence ID" value="SCM69000.1"/>
    <property type="molecule type" value="Genomic_DNA"/>
</dbReference>
<dbReference type="AlphaFoldDB" id="A0A1M4N2A9"/>
<dbReference type="PANTHER" id="PTHR43300">
    <property type="entry name" value="ACETYLTRANSFERASE"/>
    <property type="match status" value="1"/>
</dbReference>
<dbReference type="Gene3D" id="2.160.10.10">
    <property type="entry name" value="Hexapeptide repeat proteins"/>
    <property type="match status" value="1"/>
</dbReference>
<evidence type="ECO:0000256" key="2">
    <source>
        <dbReference type="ARBA" id="ARBA00022679"/>
    </source>
</evidence>
<proteinExistence type="inferred from homology"/>
<dbReference type="InterPro" id="IPR050179">
    <property type="entry name" value="Trans_hexapeptide_repeat"/>
</dbReference>
<dbReference type="InterPro" id="IPR011004">
    <property type="entry name" value="Trimer_LpxA-like_sf"/>
</dbReference>
<gene>
    <name evidence="5" type="ORF">KARMA_3232</name>
</gene>
<keyword evidence="6" id="KW-1185">Reference proteome</keyword>
<dbReference type="InterPro" id="IPR001451">
    <property type="entry name" value="Hexapep"/>
</dbReference>
<accession>A0A1M4N2A9</accession>
<organism evidence="5 6">
    <name type="scientific">Donghicola eburneus</name>
    <dbReference type="NCBI Taxonomy" id="393278"/>
    <lineage>
        <taxon>Bacteria</taxon>
        <taxon>Pseudomonadati</taxon>
        <taxon>Pseudomonadota</taxon>
        <taxon>Alphaproteobacteria</taxon>
        <taxon>Rhodobacterales</taxon>
        <taxon>Roseobacteraceae</taxon>
        <taxon>Donghicola</taxon>
    </lineage>
</organism>
<dbReference type="Pfam" id="PF00132">
    <property type="entry name" value="Hexapep"/>
    <property type="match status" value="1"/>
</dbReference>
<evidence type="ECO:0008006" key="7">
    <source>
        <dbReference type="Google" id="ProtNLM"/>
    </source>
</evidence>
<evidence type="ECO:0000256" key="1">
    <source>
        <dbReference type="ARBA" id="ARBA00007274"/>
    </source>
</evidence>
<name>A0A1M4N2A9_9RHOB</name>
<keyword evidence="4" id="KW-0012">Acyltransferase</keyword>
<protein>
    <recommendedName>
        <fullName evidence="7">Acetyltransferase</fullName>
    </recommendedName>
</protein>
<evidence type="ECO:0000313" key="6">
    <source>
        <dbReference type="Proteomes" id="UP000184085"/>
    </source>
</evidence>
<dbReference type="PANTHER" id="PTHR43300:SF11">
    <property type="entry name" value="ACETYLTRANSFERASE RV3034C-RELATED"/>
    <property type="match status" value="1"/>
</dbReference>
<evidence type="ECO:0000256" key="4">
    <source>
        <dbReference type="ARBA" id="ARBA00023315"/>
    </source>
</evidence>
<keyword evidence="2" id="KW-0808">Transferase</keyword>
<evidence type="ECO:0000313" key="5">
    <source>
        <dbReference type="EMBL" id="SCM69000.1"/>
    </source>
</evidence>
<evidence type="ECO:0000256" key="3">
    <source>
        <dbReference type="ARBA" id="ARBA00022737"/>
    </source>
</evidence>
<dbReference type="RefSeq" id="WP_083595741.1">
    <property type="nucleotide sequence ID" value="NZ_FMJB01000062.1"/>
</dbReference>
<reference evidence="6" key="1">
    <citation type="submission" date="2016-09" db="EMBL/GenBank/DDBJ databases">
        <authorList>
            <person name="Wibberg D."/>
        </authorList>
    </citation>
    <scope>NUCLEOTIDE SEQUENCE [LARGE SCALE GENOMIC DNA]</scope>
</reference>
<dbReference type="PROSITE" id="PS00101">
    <property type="entry name" value="HEXAPEP_TRANSFERASES"/>
    <property type="match status" value="1"/>
</dbReference>
<sequence length="225" mass="24652">MPVPFAVSTDTHPVILPDGTRHHGTVFLKNVIDNPRFIVGDYTYASRFDAPDDWAATLAPYLFPFSLETLRIGRFCQIALNVTFVTASANHAMDGLTTYPFGTFDADKSGMTPPDTRDTIIGHDVWIGYGAIICPGARIGNGVIIGAGAVVRGTIPDFTIVTGNPAQVVRHRFDPETTQALQDLVWWDWPPEAITAARPALERPDIPALREIHREFSLANHSTSN</sequence>
<dbReference type="CDD" id="cd03349">
    <property type="entry name" value="LbH_XAT"/>
    <property type="match status" value="1"/>
</dbReference>
<keyword evidence="3" id="KW-0677">Repeat</keyword>
<dbReference type="GO" id="GO:0016746">
    <property type="term" value="F:acyltransferase activity"/>
    <property type="evidence" value="ECO:0007669"/>
    <property type="project" value="UniProtKB-KW"/>
</dbReference>